<dbReference type="Proteomes" id="UP001153636">
    <property type="component" value="Chromosome 15"/>
</dbReference>
<gene>
    <name evidence="1" type="ORF">PSYICH_LOCUS4991</name>
</gene>
<evidence type="ECO:0000313" key="2">
    <source>
        <dbReference type="Proteomes" id="UP001153636"/>
    </source>
</evidence>
<proteinExistence type="predicted"/>
<accession>A0A9P0CPF2</accession>
<name>A0A9P0CPF2_9CUCU</name>
<dbReference type="AlphaFoldDB" id="A0A9P0CPF2"/>
<dbReference type="EMBL" id="OV651827">
    <property type="protein sequence ID" value="CAH1103843.1"/>
    <property type="molecule type" value="Genomic_DNA"/>
</dbReference>
<keyword evidence="2" id="KW-1185">Reference proteome</keyword>
<protein>
    <submittedName>
        <fullName evidence="1">Uncharacterized protein</fullName>
    </submittedName>
</protein>
<organism evidence="1 2">
    <name type="scientific">Psylliodes chrysocephalus</name>
    <dbReference type="NCBI Taxonomy" id="3402493"/>
    <lineage>
        <taxon>Eukaryota</taxon>
        <taxon>Metazoa</taxon>
        <taxon>Ecdysozoa</taxon>
        <taxon>Arthropoda</taxon>
        <taxon>Hexapoda</taxon>
        <taxon>Insecta</taxon>
        <taxon>Pterygota</taxon>
        <taxon>Neoptera</taxon>
        <taxon>Endopterygota</taxon>
        <taxon>Coleoptera</taxon>
        <taxon>Polyphaga</taxon>
        <taxon>Cucujiformia</taxon>
        <taxon>Chrysomeloidea</taxon>
        <taxon>Chrysomelidae</taxon>
        <taxon>Galerucinae</taxon>
        <taxon>Alticini</taxon>
        <taxon>Psylliodes</taxon>
    </lineage>
</organism>
<evidence type="ECO:0000313" key="1">
    <source>
        <dbReference type="EMBL" id="CAH1103843.1"/>
    </source>
</evidence>
<reference evidence="1" key="1">
    <citation type="submission" date="2022-01" db="EMBL/GenBank/DDBJ databases">
        <authorList>
            <person name="King R."/>
        </authorList>
    </citation>
    <scope>NUCLEOTIDE SEQUENCE</scope>
</reference>
<sequence length="110" mass="12904">MDISEQNANELSETEKTLKVKIPKVLKNILAVNGYTSLRLIAKMTDEDVENVEKLSREVLPNLIELGQHKEYFGIVQLIGSHQFTIRRFDEQEIEKKIQEIEKKYKMTFH</sequence>